<proteinExistence type="predicted"/>
<protein>
    <submittedName>
        <fullName evidence="1">Uncharacterized protein</fullName>
    </submittedName>
</protein>
<keyword evidence="2" id="KW-1185">Reference proteome</keyword>
<dbReference type="AlphaFoldDB" id="A0A8J2HVV9"/>
<evidence type="ECO:0000313" key="2">
    <source>
        <dbReference type="Proteomes" id="UP000676310"/>
    </source>
</evidence>
<dbReference type="Proteomes" id="UP000676310">
    <property type="component" value="Unassembled WGS sequence"/>
</dbReference>
<sequence length="204" mass="22548">MAPAWLEKFIVRGEPPIPDPLRTSSQPTLSLHYTALAEHRRTLTVSGESTPQYEVNRKAVLGAWGSKCSVTVPAHGDQEIALIDFHTFSFEIKFSMRDHRINMSSNPAPTKRKFDASGGLGMLHWKGTGMEVAGAASWELRDETSLVMVVEIDRTQTNGVVSVWREGLDAQTAEELVVVGIAQIEEYKRMLRNAKTSAVGVKLN</sequence>
<organism evidence="1 2">
    <name type="scientific">Alternaria atra</name>
    <dbReference type="NCBI Taxonomy" id="119953"/>
    <lineage>
        <taxon>Eukaryota</taxon>
        <taxon>Fungi</taxon>
        <taxon>Dikarya</taxon>
        <taxon>Ascomycota</taxon>
        <taxon>Pezizomycotina</taxon>
        <taxon>Dothideomycetes</taxon>
        <taxon>Pleosporomycetidae</taxon>
        <taxon>Pleosporales</taxon>
        <taxon>Pleosporineae</taxon>
        <taxon>Pleosporaceae</taxon>
        <taxon>Alternaria</taxon>
        <taxon>Alternaria sect. Ulocladioides</taxon>
    </lineage>
</organism>
<evidence type="ECO:0000313" key="1">
    <source>
        <dbReference type="EMBL" id="CAG5150705.1"/>
    </source>
</evidence>
<dbReference type="OrthoDB" id="5117488at2759"/>
<gene>
    <name evidence="1" type="ORF">ALTATR162_LOCUS2748</name>
</gene>
<reference evidence="1" key="1">
    <citation type="submission" date="2021-05" db="EMBL/GenBank/DDBJ databases">
        <authorList>
            <person name="Stam R."/>
        </authorList>
    </citation>
    <scope>NUCLEOTIDE SEQUENCE</scope>
    <source>
        <strain evidence="1">CS162</strain>
    </source>
</reference>
<accession>A0A8J2HVV9</accession>
<dbReference type="RefSeq" id="XP_043166289.1">
    <property type="nucleotide sequence ID" value="XM_043310354.1"/>
</dbReference>
<comment type="caution">
    <text evidence="1">The sequence shown here is derived from an EMBL/GenBank/DDBJ whole genome shotgun (WGS) entry which is preliminary data.</text>
</comment>
<name>A0A8J2HVV9_9PLEO</name>
<dbReference type="GeneID" id="67014227"/>
<dbReference type="EMBL" id="CAJRGZ010000015">
    <property type="protein sequence ID" value="CAG5150705.1"/>
    <property type="molecule type" value="Genomic_DNA"/>
</dbReference>